<sequence length="187" mass="21403">MDSATPSGQDDEWELCNDDGFVFKRKKRRLDPDAAAQAAALQLSSSLDLDHEAALKQRRERKRRNLLKLRDKYQREINLWEYLSNTLRTMEERASQLRREQEQAREQTAMLASSSQTTEGTVSVGGSVVDELLLQVEAQEAIIQDVSNLCDVAEAMCHKQEQQFNKSLFDLPIWASPDELMQLLCDD</sequence>
<comment type="caution">
    <text evidence="2">The sequence shown here is derived from an EMBL/GenBank/DDBJ whole genome shotgun (WGS) entry which is preliminary data.</text>
</comment>
<keyword evidence="3" id="KW-1185">Reference proteome</keyword>
<evidence type="ECO:0000313" key="3">
    <source>
        <dbReference type="Proteomes" id="UP000634136"/>
    </source>
</evidence>
<evidence type="ECO:0000256" key="1">
    <source>
        <dbReference type="SAM" id="Coils"/>
    </source>
</evidence>
<gene>
    <name evidence="2" type="ORF">G2W53_024965</name>
</gene>
<organism evidence="2 3">
    <name type="scientific">Senna tora</name>
    <dbReference type="NCBI Taxonomy" id="362788"/>
    <lineage>
        <taxon>Eukaryota</taxon>
        <taxon>Viridiplantae</taxon>
        <taxon>Streptophyta</taxon>
        <taxon>Embryophyta</taxon>
        <taxon>Tracheophyta</taxon>
        <taxon>Spermatophyta</taxon>
        <taxon>Magnoliopsida</taxon>
        <taxon>eudicotyledons</taxon>
        <taxon>Gunneridae</taxon>
        <taxon>Pentapetalae</taxon>
        <taxon>rosids</taxon>
        <taxon>fabids</taxon>
        <taxon>Fabales</taxon>
        <taxon>Fabaceae</taxon>
        <taxon>Caesalpinioideae</taxon>
        <taxon>Cassia clade</taxon>
        <taxon>Senna</taxon>
    </lineage>
</organism>
<dbReference type="EMBL" id="JAAIUW010000008">
    <property type="protein sequence ID" value="KAF7819510.1"/>
    <property type="molecule type" value="Genomic_DNA"/>
</dbReference>
<dbReference type="PANTHER" id="PTHR35737">
    <property type="entry name" value="CRYPTIC LOCI REGULATOR"/>
    <property type="match status" value="1"/>
</dbReference>
<accession>A0A834TCY3</accession>
<dbReference type="OrthoDB" id="1930051at2759"/>
<feature type="coiled-coil region" evidence="1">
    <location>
        <begin position="52"/>
        <end position="107"/>
    </location>
</feature>
<dbReference type="Proteomes" id="UP000634136">
    <property type="component" value="Unassembled WGS sequence"/>
</dbReference>
<dbReference type="AlphaFoldDB" id="A0A834TCY3"/>
<proteinExistence type="predicted"/>
<evidence type="ECO:0000313" key="2">
    <source>
        <dbReference type="EMBL" id="KAF7819510.1"/>
    </source>
</evidence>
<reference evidence="2" key="1">
    <citation type="submission" date="2020-09" db="EMBL/GenBank/DDBJ databases">
        <title>Genome-Enabled Discovery of Anthraquinone Biosynthesis in Senna tora.</title>
        <authorList>
            <person name="Kang S.-H."/>
            <person name="Pandey R.P."/>
            <person name="Lee C.-M."/>
            <person name="Sim J.-S."/>
            <person name="Jeong J.-T."/>
            <person name="Choi B.-S."/>
            <person name="Jung M."/>
            <person name="Ginzburg D."/>
            <person name="Zhao K."/>
            <person name="Won S.Y."/>
            <person name="Oh T.-J."/>
            <person name="Yu Y."/>
            <person name="Kim N.-H."/>
            <person name="Lee O.R."/>
            <person name="Lee T.-H."/>
            <person name="Bashyal P."/>
            <person name="Kim T.-S."/>
            <person name="Lee W.-H."/>
            <person name="Kawkins C."/>
            <person name="Kim C.-K."/>
            <person name="Kim J.S."/>
            <person name="Ahn B.O."/>
            <person name="Rhee S.Y."/>
            <person name="Sohng J.K."/>
        </authorList>
    </citation>
    <scope>NUCLEOTIDE SEQUENCE</scope>
    <source>
        <tissue evidence="2">Leaf</tissue>
    </source>
</reference>
<dbReference type="PANTHER" id="PTHR35737:SF1">
    <property type="entry name" value="CRYPTIC LOCI REGULATOR"/>
    <property type="match status" value="1"/>
</dbReference>
<name>A0A834TCY3_9FABA</name>
<protein>
    <submittedName>
        <fullName evidence="2">Cryptic loci regulator</fullName>
    </submittedName>
</protein>
<keyword evidence="1" id="KW-0175">Coiled coil</keyword>